<dbReference type="EMBL" id="JACJHZ010000021">
    <property type="protein sequence ID" value="MBA9022192.1"/>
    <property type="molecule type" value="Genomic_DNA"/>
</dbReference>
<sequence>MSLALTADERRIAGGADGAAMAMRIVAESASLLGAPRLIPIASAHIDGALYHGDSGTLFAERLVEGGAQVAVRSTLNVGALDLMGCSRVRLEEPQRSMARRMMEAYRKLGCEQSWTCAPYQAGHRPAFGSDVAWGESNAVVFCNSVLGARTNRYGDFLDIACAISGRAPDYGLHLKENRRATLVFDVSALPPEFLASEIAWPVLGSLYGREAGNAVGVVTGIPRNPGEDALKAFGAAAASSGAVGLFHIDGVTPEAPDAETALGGITAEITILVTAAMVASAQARLSTAGNTERIDAVAIGSPHLSLDEFGALQRLMAGRRLAVPIHACTGRHVLAELDRNGQRKALEALGVVIVTDTCVVVTPILPDSAGGVLMTNSGKFAHYAPGNTGYAVLYGSLADCVESAVTGRPVFARLGS</sequence>
<protein>
    <recommendedName>
        <fullName evidence="3">Phosphomevalonate dehydratase large subunit-like domain-containing protein</fullName>
    </recommendedName>
</protein>
<gene>
    <name evidence="4" type="ORF">HNQ97_004203</name>
</gene>
<dbReference type="RefSeq" id="WP_182575141.1">
    <property type="nucleotide sequence ID" value="NZ_JACJHY010000021.1"/>
</dbReference>
<comment type="caution">
    <text evidence="4">The sequence shown here is derived from an EMBL/GenBank/DDBJ whole genome shotgun (WGS) entry which is preliminary data.</text>
</comment>
<keyword evidence="5" id="KW-1185">Reference proteome</keyword>
<evidence type="ECO:0000313" key="4">
    <source>
        <dbReference type="EMBL" id="MBA9022192.1"/>
    </source>
</evidence>
<evidence type="ECO:0000259" key="3">
    <source>
        <dbReference type="Pfam" id="PF04412"/>
    </source>
</evidence>
<keyword evidence="1" id="KW-0408">Iron</keyword>
<name>A0ABR6CAZ7_9HYPH</name>
<keyword evidence="2" id="KW-0456">Lyase</keyword>
<dbReference type="PANTHER" id="PTHR36577:SF3">
    <property type="entry name" value="DUF521 DOMAIN PROTEIN (AFU_ORTHOLOGUE AFUA_6G00490)"/>
    <property type="match status" value="1"/>
</dbReference>
<evidence type="ECO:0000256" key="1">
    <source>
        <dbReference type="ARBA" id="ARBA00023004"/>
    </source>
</evidence>
<dbReference type="InterPro" id="IPR007506">
    <property type="entry name" value="PMDh-L-like_dom"/>
</dbReference>
<organism evidence="4 5">
    <name type="scientific">Aminobacter ciceronei</name>
    <dbReference type="NCBI Taxonomy" id="150723"/>
    <lineage>
        <taxon>Bacteria</taxon>
        <taxon>Pseudomonadati</taxon>
        <taxon>Pseudomonadota</taxon>
        <taxon>Alphaproteobacteria</taxon>
        <taxon>Hyphomicrobiales</taxon>
        <taxon>Phyllobacteriaceae</taxon>
        <taxon>Aminobacter</taxon>
    </lineage>
</organism>
<evidence type="ECO:0000256" key="2">
    <source>
        <dbReference type="ARBA" id="ARBA00023239"/>
    </source>
</evidence>
<evidence type="ECO:0000313" key="5">
    <source>
        <dbReference type="Proteomes" id="UP000587524"/>
    </source>
</evidence>
<dbReference type="PANTHER" id="PTHR36577">
    <property type="entry name" value="DUF521 DOMAIN PROTEIN (AFU_ORTHOLOGUE AFUA_6G00490)"/>
    <property type="match status" value="1"/>
</dbReference>
<dbReference type="Pfam" id="PF04412">
    <property type="entry name" value="AcnX"/>
    <property type="match status" value="1"/>
</dbReference>
<dbReference type="Proteomes" id="UP000587524">
    <property type="component" value="Unassembled WGS sequence"/>
</dbReference>
<accession>A0ABR6CAZ7</accession>
<proteinExistence type="predicted"/>
<reference evidence="4 5" key="1">
    <citation type="submission" date="2020-08" db="EMBL/GenBank/DDBJ databases">
        <title>Genomic Encyclopedia of Type Strains, Phase IV (KMG-IV): sequencing the most valuable type-strain genomes for metagenomic binning, comparative biology and taxonomic classification.</title>
        <authorList>
            <person name="Goeker M."/>
        </authorList>
    </citation>
    <scope>NUCLEOTIDE SEQUENCE [LARGE SCALE GENOMIC DNA]</scope>
    <source>
        <strain evidence="4 5">DSM 17455</strain>
    </source>
</reference>
<feature type="domain" description="Phosphomevalonate dehydratase large subunit-like" evidence="3">
    <location>
        <begin position="4"/>
        <end position="403"/>
    </location>
</feature>